<comment type="caution">
    <text evidence="9">The sequence shown here is derived from an EMBL/GenBank/DDBJ whole genome shotgun (WGS) entry which is preliminary data.</text>
</comment>
<evidence type="ECO:0000256" key="7">
    <source>
        <dbReference type="SAM" id="MobiDB-lite"/>
    </source>
</evidence>
<keyword evidence="6 8" id="KW-0472">Membrane</keyword>
<accession>A0A090D1R7</accession>
<dbReference type="EMBL" id="CCEJ010000005">
    <property type="protein sequence ID" value="CDR34020.1"/>
    <property type="molecule type" value="Genomic_DNA"/>
</dbReference>
<name>A0A090D1R7_9BACT</name>
<keyword evidence="10" id="KW-1185">Reference proteome</keyword>
<dbReference type="SUPFAM" id="SSF160544">
    <property type="entry name" value="EscU C-terminal domain-like"/>
    <property type="match status" value="1"/>
</dbReference>
<dbReference type="AlphaFoldDB" id="A0A090D1R7"/>
<dbReference type="PANTHER" id="PTHR30531">
    <property type="entry name" value="FLAGELLAR BIOSYNTHETIC PROTEIN FLHB"/>
    <property type="match status" value="1"/>
</dbReference>
<dbReference type="NCBIfam" id="TIGR01404">
    <property type="entry name" value="FlhB_rel_III"/>
    <property type="match status" value="1"/>
</dbReference>
<dbReference type="NCBIfam" id="NF004950">
    <property type="entry name" value="PRK06298.1"/>
    <property type="match status" value="1"/>
</dbReference>
<comment type="subcellular location">
    <subcellularLocation>
        <location evidence="1">Cell membrane</location>
        <topology evidence="1">Multi-pass membrane protein</topology>
    </subcellularLocation>
</comment>
<comment type="similarity">
    <text evidence="2">Belongs to the type III secretion exporter family.</text>
</comment>
<keyword evidence="3" id="KW-1003">Cell membrane</keyword>
<dbReference type="RefSeq" id="WP_053331838.1">
    <property type="nucleotide sequence ID" value="NZ_CCEJ010000005.1"/>
</dbReference>
<dbReference type="InterPro" id="IPR029025">
    <property type="entry name" value="T3SS_substrate_exporter_C"/>
</dbReference>
<dbReference type="PRINTS" id="PR00950">
    <property type="entry name" value="TYPE3IMSPROT"/>
</dbReference>
<dbReference type="GO" id="GO:0005886">
    <property type="term" value="C:plasma membrane"/>
    <property type="evidence" value="ECO:0007669"/>
    <property type="project" value="UniProtKB-SubCell"/>
</dbReference>
<dbReference type="GO" id="GO:0009306">
    <property type="term" value="P:protein secretion"/>
    <property type="evidence" value="ECO:0007669"/>
    <property type="project" value="InterPro"/>
</dbReference>
<organism evidence="9 10">
    <name type="scientific">Candidatus Criblamydia sequanensis CRIB-18</name>
    <dbReference type="NCBI Taxonomy" id="1437425"/>
    <lineage>
        <taxon>Bacteria</taxon>
        <taxon>Pseudomonadati</taxon>
        <taxon>Chlamydiota</taxon>
        <taxon>Chlamydiia</taxon>
        <taxon>Parachlamydiales</taxon>
        <taxon>Candidatus Criblamydiaceae</taxon>
        <taxon>Candidatus Criblamydia</taxon>
    </lineage>
</organism>
<dbReference type="eggNOG" id="COG1377">
    <property type="taxonomic scope" value="Bacteria"/>
</dbReference>
<dbReference type="OrthoDB" id="9807950at2"/>
<dbReference type="PANTHER" id="PTHR30531:SF12">
    <property type="entry name" value="FLAGELLAR BIOSYNTHETIC PROTEIN FLHB"/>
    <property type="match status" value="1"/>
</dbReference>
<dbReference type="Gene3D" id="3.40.1690.10">
    <property type="entry name" value="secretion proteins EscU"/>
    <property type="match status" value="1"/>
</dbReference>
<reference evidence="9" key="2">
    <citation type="submission" date="2014-09" db="EMBL/GenBank/DDBJ databases">
        <title>Criblamydia sequanensis harbors a mega-plasmid encoding arsenite resistance.</title>
        <authorList>
            <person name="Bertelli C."/>
            <person name="Goesmann A."/>
            <person name="Greub G."/>
        </authorList>
    </citation>
    <scope>NUCLEOTIDE SEQUENCE [LARGE SCALE GENOMIC DNA]</scope>
    <source>
        <strain evidence="9">CRIB-18</strain>
    </source>
</reference>
<protein>
    <submittedName>
        <fullName evidence="9">Type III secretion inner membrane protein SctU</fullName>
    </submittedName>
</protein>
<sequence>MGEKTEKATPKKLRDARKKGQVAKSQDLPSAFTFIASLWITIAMMGFLYKKISAFLLNTFETITRDGLHLIIPSYFLEAFIIIFLCSIPVMLLVSLVGMTINFLSVGPVFAPEVFKFDIKKFDPVQNLKAKFKVKTLFELVKSIFKITVAGYLIYGVMYNALPVLIHTVNQDVEVALWVFYNFLMEVIFKVGIFFIAVSIIDFVFQKRNFANEMKMEKFEVKQEYKNTEGDPHIKGKRRQIAQEIAYQEGPSGGVKGAQALVTNPTHLAVAIGYKREMDPAPYILGMGEGILAERMIDIAKKNDVPIVRNIGLAHKLWEEGELYEFIPEDTYEAVAEIIRWVQELQVDPANAGSYTGEFSEI</sequence>
<feature type="compositionally biased region" description="Basic and acidic residues" evidence="7">
    <location>
        <begin position="1"/>
        <end position="13"/>
    </location>
</feature>
<dbReference type="InterPro" id="IPR006135">
    <property type="entry name" value="T3SS_substrate_exporter"/>
</dbReference>
<evidence type="ECO:0000256" key="4">
    <source>
        <dbReference type="ARBA" id="ARBA00022692"/>
    </source>
</evidence>
<feature type="transmembrane region" description="Helical" evidence="8">
    <location>
        <begin position="31"/>
        <end position="49"/>
    </location>
</feature>
<evidence type="ECO:0000313" key="9">
    <source>
        <dbReference type="EMBL" id="CDR34020.1"/>
    </source>
</evidence>
<evidence type="ECO:0000256" key="5">
    <source>
        <dbReference type="ARBA" id="ARBA00022989"/>
    </source>
</evidence>
<proteinExistence type="inferred from homology"/>
<dbReference type="Pfam" id="PF01312">
    <property type="entry name" value="Bac_export_2"/>
    <property type="match status" value="1"/>
</dbReference>
<reference evidence="9" key="1">
    <citation type="submission" date="2013-12" db="EMBL/GenBank/DDBJ databases">
        <authorList>
            <person name="Linke B."/>
        </authorList>
    </citation>
    <scope>NUCLEOTIDE SEQUENCE [LARGE SCALE GENOMIC DNA]</scope>
    <source>
        <strain evidence="9">CRIB-18</strain>
    </source>
</reference>
<dbReference type="Gene3D" id="6.10.250.2080">
    <property type="match status" value="1"/>
</dbReference>
<feature type="transmembrane region" description="Helical" evidence="8">
    <location>
        <begin position="136"/>
        <end position="158"/>
    </location>
</feature>
<dbReference type="Proteomes" id="UP000031552">
    <property type="component" value="Unassembled WGS sequence"/>
</dbReference>
<keyword evidence="5 8" id="KW-1133">Transmembrane helix</keyword>
<feature type="region of interest" description="Disordered" evidence="7">
    <location>
        <begin position="1"/>
        <end position="20"/>
    </location>
</feature>
<evidence type="ECO:0000256" key="8">
    <source>
        <dbReference type="SAM" id="Phobius"/>
    </source>
</evidence>
<dbReference type="InterPro" id="IPR006307">
    <property type="entry name" value="BsaZ-like"/>
</dbReference>
<evidence type="ECO:0000313" key="10">
    <source>
        <dbReference type="Proteomes" id="UP000031552"/>
    </source>
</evidence>
<evidence type="ECO:0000256" key="2">
    <source>
        <dbReference type="ARBA" id="ARBA00010690"/>
    </source>
</evidence>
<feature type="transmembrane region" description="Helical" evidence="8">
    <location>
        <begin position="70"/>
        <end position="90"/>
    </location>
</feature>
<evidence type="ECO:0000256" key="6">
    <source>
        <dbReference type="ARBA" id="ARBA00023136"/>
    </source>
</evidence>
<keyword evidence="4 8" id="KW-0812">Transmembrane</keyword>
<evidence type="ECO:0000256" key="1">
    <source>
        <dbReference type="ARBA" id="ARBA00004651"/>
    </source>
</evidence>
<evidence type="ECO:0000256" key="3">
    <source>
        <dbReference type="ARBA" id="ARBA00022475"/>
    </source>
</evidence>
<feature type="transmembrane region" description="Helical" evidence="8">
    <location>
        <begin position="178"/>
        <end position="205"/>
    </location>
</feature>
<dbReference type="STRING" id="1437425.CSEC_1197"/>
<gene>
    <name evidence="9" type="primary">sctU</name>
    <name evidence="9" type="ORF">CSEC_1197</name>
</gene>